<keyword evidence="2" id="KW-0813">Transport</keyword>
<evidence type="ECO:0000256" key="5">
    <source>
        <dbReference type="ARBA" id="ARBA00022989"/>
    </source>
</evidence>
<feature type="transmembrane region" description="Helical" evidence="8">
    <location>
        <begin position="311"/>
        <end position="331"/>
    </location>
</feature>
<dbReference type="EMBL" id="CAXAJV020001293">
    <property type="protein sequence ID" value="CAL7944097.1"/>
    <property type="molecule type" value="Genomic_DNA"/>
</dbReference>
<evidence type="ECO:0000256" key="7">
    <source>
        <dbReference type="SAM" id="Coils"/>
    </source>
</evidence>
<evidence type="ECO:0000313" key="11">
    <source>
        <dbReference type="Proteomes" id="UP001642520"/>
    </source>
</evidence>
<comment type="subcellular location">
    <subcellularLocation>
        <location evidence="1">Membrane</location>
        <topology evidence="1">Multi-pass membrane protein</topology>
    </subcellularLocation>
</comment>
<feature type="transmembrane region" description="Helical" evidence="8">
    <location>
        <begin position="226"/>
        <end position="250"/>
    </location>
</feature>
<keyword evidence="3 8" id="KW-0812">Transmembrane</keyword>
<name>A0ABP1NT75_XYLVO</name>
<feature type="transmembrane region" description="Helical" evidence="8">
    <location>
        <begin position="337"/>
        <end position="358"/>
    </location>
</feature>
<keyword evidence="5 8" id="KW-1133">Transmembrane helix</keyword>
<dbReference type="PANTHER" id="PTHR22950">
    <property type="entry name" value="AMINO ACID TRANSPORTER"/>
    <property type="match status" value="1"/>
</dbReference>
<feature type="domain" description="Amino acid transporter transmembrane" evidence="9">
    <location>
        <begin position="2"/>
        <end position="389"/>
    </location>
</feature>
<proteinExistence type="predicted"/>
<evidence type="ECO:0000259" key="9">
    <source>
        <dbReference type="Pfam" id="PF01490"/>
    </source>
</evidence>
<dbReference type="Pfam" id="PF01490">
    <property type="entry name" value="Aa_trans"/>
    <property type="match status" value="1"/>
</dbReference>
<feature type="transmembrane region" description="Helical" evidence="8">
    <location>
        <begin position="31"/>
        <end position="54"/>
    </location>
</feature>
<keyword evidence="7" id="KW-0175">Coiled coil</keyword>
<protein>
    <recommendedName>
        <fullName evidence="9">Amino acid transporter transmembrane domain-containing protein</fullName>
    </recommendedName>
</protein>
<reference evidence="10 11" key="1">
    <citation type="submission" date="2024-08" db="EMBL/GenBank/DDBJ databases">
        <authorList>
            <person name="Will J Nash"/>
            <person name="Angela Man"/>
            <person name="Seanna McTaggart"/>
            <person name="Kendall Baker"/>
            <person name="Tom Barker"/>
            <person name="Leah Catchpole"/>
            <person name="Alex Durrant"/>
            <person name="Karim Gharbi"/>
            <person name="Naomi Irish"/>
            <person name="Gemy Kaithakottil"/>
            <person name="Debby Ku"/>
            <person name="Aaliyah Providence"/>
            <person name="Felix Shaw"/>
            <person name="David Swarbreck"/>
            <person name="Chris Watkins"/>
            <person name="Ann M. McCartney"/>
            <person name="Giulio Formenti"/>
            <person name="Alice Mouton"/>
            <person name="Noel Vella"/>
            <person name="Bjorn M von Reumont"/>
            <person name="Adriana Vella"/>
            <person name="Wilfried Haerty"/>
        </authorList>
    </citation>
    <scope>NUCLEOTIDE SEQUENCE [LARGE SCALE GENOMIC DNA]</scope>
</reference>
<feature type="transmembrane region" description="Helical" evidence="8">
    <location>
        <begin position="270"/>
        <end position="290"/>
    </location>
</feature>
<dbReference type="PANTHER" id="PTHR22950:SF646">
    <property type="entry name" value="SODIUM-COUPLED NEUTRAL AMINO ACID TRANSPORTER 10-RELATED"/>
    <property type="match status" value="1"/>
</dbReference>
<feature type="coiled-coil region" evidence="7">
    <location>
        <begin position="576"/>
        <end position="633"/>
    </location>
</feature>
<evidence type="ECO:0000256" key="6">
    <source>
        <dbReference type="ARBA" id="ARBA00023136"/>
    </source>
</evidence>
<keyword evidence="6 8" id="KW-0472">Membrane</keyword>
<keyword evidence="4" id="KW-0029">Amino-acid transport</keyword>
<evidence type="ECO:0000256" key="1">
    <source>
        <dbReference type="ARBA" id="ARBA00004141"/>
    </source>
</evidence>
<dbReference type="InterPro" id="IPR013057">
    <property type="entry name" value="AA_transpt_TM"/>
</dbReference>
<sequence length="951" mass="108003">MISQLSHVMTLANSIIGVSVLAMPFCFKQCGIVLATLVLISSSTLSRLACHFLIKSAVMSRRRNFELLAFHAFGHMGKFLVELFIIGFLVGTCIAFFVVMGDLGPQIVGKVIDKNPEDIRTSLLVTTSIFIVLPLGLLKNIDSLSSLCTATIIFYLCLVLKIIIESMQHIFAGDWYEHVYYWRPSGILQCVPIFSMALFCQTQLFEIYETIPNVSLEKMNQVVRGALNICTSVYLCVGFFGYIAFCTQPFTGNILMSFEPSLSSEMIKMGFVFSIAFSFPLVIFPCRASLNSLLFRRVYAHEPSINYLPETRFRCLTIMIVAVSLITGILIPNIEFVLGLVGSTIGIMICLIFPAIFFISISSKHTNERLLAQVILFIGICIMILSTYANLYALEESTSAKVLTPANKPFNQLNNLNKDHINAIANIPNNPEIFSDVKEKIDKLPDLDVLENSLNLKANDMRQEPPIPVERIVITEKPMVETQKSVDNILVTFAPVVKKIVDEIRTMDENFHEQSHGLIKNDILAATGSLAENKEKNNPVEMKENFVDTTKNYNLINSDAIKKEESELAAESEVANILAIERHENLRKTLEKHKQEQLKMMEEQKEILKDLKIQKQEIEMQNIIKDTEEHNKDEGKLKDTNEKFNLQINKSFSNLTSNRNENKLLGKQAEDVNGKLSNSVFSNKKKTNKDQIESNKMLDVKLNSEHIKDVETTRNDSKELPKGPILNALTKRISQRSISNNIELNDNKTNKIMHKNEDNSIIGYNSGIVSDLHERLKSKDEKTQYEYSLPIALKMRNQTNVENTLALIESESKENVQVIHRDILENHEREKREINMKMEETNTKVTSDISNKKSGYLIENLITKDDREKCSKQNKHMEENVTNKLKEDLIQDSTKSDTTEAMLIKTNVYLSEQEFANNEISIGPNIPVRGEYVKLKQRDLKSMDTSEDYNI</sequence>
<feature type="transmembrane region" description="Helical" evidence="8">
    <location>
        <begin position="144"/>
        <end position="164"/>
    </location>
</feature>
<keyword evidence="11" id="KW-1185">Reference proteome</keyword>
<feature type="transmembrane region" description="Helical" evidence="8">
    <location>
        <begin position="79"/>
        <end position="99"/>
    </location>
</feature>
<gene>
    <name evidence="10" type="ORF">XYLVIOL_LOCUS6468</name>
</gene>
<evidence type="ECO:0000313" key="10">
    <source>
        <dbReference type="EMBL" id="CAL7944097.1"/>
    </source>
</evidence>
<feature type="transmembrane region" description="Helical" evidence="8">
    <location>
        <begin position="370"/>
        <end position="394"/>
    </location>
</feature>
<evidence type="ECO:0000256" key="8">
    <source>
        <dbReference type="SAM" id="Phobius"/>
    </source>
</evidence>
<comment type="caution">
    <text evidence="10">The sequence shown here is derived from an EMBL/GenBank/DDBJ whole genome shotgun (WGS) entry which is preliminary data.</text>
</comment>
<feature type="transmembrane region" description="Helical" evidence="8">
    <location>
        <begin position="119"/>
        <end position="137"/>
    </location>
</feature>
<organism evidence="10 11">
    <name type="scientific">Xylocopa violacea</name>
    <name type="common">Violet carpenter bee</name>
    <name type="synonym">Apis violacea</name>
    <dbReference type="NCBI Taxonomy" id="135666"/>
    <lineage>
        <taxon>Eukaryota</taxon>
        <taxon>Metazoa</taxon>
        <taxon>Ecdysozoa</taxon>
        <taxon>Arthropoda</taxon>
        <taxon>Hexapoda</taxon>
        <taxon>Insecta</taxon>
        <taxon>Pterygota</taxon>
        <taxon>Neoptera</taxon>
        <taxon>Endopterygota</taxon>
        <taxon>Hymenoptera</taxon>
        <taxon>Apocrita</taxon>
        <taxon>Aculeata</taxon>
        <taxon>Apoidea</taxon>
        <taxon>Anthophila</taxon>
        <taxon>Apidae</taxon>
        <taxon>Xylocopa</taxon>
        <taxon>Xylocopa</taxon>
    </lineage>
</organism>
<feature type="transmembrane region" description="Helical" evidence="8">
    <location>
        <begin position="7"/>
        <end position="25"/>
    </location>
</feature>
<evidence type="ECO:0000256" key="4">
    <source>
        <dbReference type="ARBA" id="ARBA00022970"/>
    </source>
</evidence>
<accession>A0ABP1NT75</accession>
<evidence type="ECO:0000256" key="2">
    <source>
        <dbReference type="ARBA" id="ARBA00022448"/>
    </source>
</evidence>
<dbReference type="Proteomes" id="UP001642520">
    <property type="component" value="Unassembled WGS sequence"/>
</dbReference>
<feature type="transmembrane region" description="Helical" evidence="8">
    <location>
        <begin position="184"/>
        <end position="205"/>
    </location>
</feature>
<evidence type="ECO:0000256" key="3">
    <source>
        <dbReference type="ARBA" id="ARBA00022692"/>
    </source>
</evidence>